<dbReference type="Proteomes" id="UP000397656">
    <property type="component" value="Chromosome 1"/>
</dbReference>
<dbReference type="InterPro" id="IPR018968">
    <property type="entry name" value="Phasin"/>
</dbReference>
<dbReference type="EMBL" id="CP062803">
    <property type="protein sequence ID" value="QOT78039.1"/>
    <property type="molecule type" value="Genomic_DNA"/>
</dbReference>
<accession>A0A643FWT7</accession>
<protein>
    <submittedName>
        <fullName evidence="2">Phasin family protein</fullName>
    </submittedName>
</protein>
<evidence type="ECO:0000259" key="1">
    <source>
        <dbReference type="Pfam" id="PF09361"/>
    </source>
</evidence>
<evidence type="ECO:0000313" key="2">
    <source>
        <dbReference type="EMBL" id="QOT78039.1"/>
    </source>
</evidence>
<dbReference type="AlphaFoldDB" id="A0A643FWT7"/>
<dbReference type="Pfam" id="PF09361">
    <property type="entry name" value="Phasin_2"/>
    <property type="match status" value="1"/>
</dbReference>
<organism evidence="2 3">
    <name type="scientific">Cupriavidus basilensis</name>
    <dbReference type="NCBI Taxonomy" id="68895"/>
    <lineage>
        <taxon>Bacteria</taxon>
        <taxon>Pseudomonadati</taxon>
        <taxon>Pseudomonadota</taxon>
        <taxon>Betaproteobacteria</taxon>
        <taxon>Burkholderiales</taxon>
        <taxon>Burkholderiaceae</taxon>
        <taxon>Cupriavidus</taxon>
    </lineage>
</organism>
<name>A0A643FWT7_9BURK</name>
<feature type="domain" description="Phasin" evidence="1">
    <location>
        <begin position="14"/>
        <end position="95"/>
    </location>
</feature>
<reference evidence="2 3" key="1">
    <citation type="submission" date="2020-10" db="EMBL/GenBank/DDBJ databases">
        <title>Complete genome sequence of Cupriavidus basilensis CCUG 49340T.</title>
        <authorList>
            <person name="Salva-Serra F."/>
            <person name="Donoso R.A."/>
            <person name="Cho K.H."/>
            <person name="Yoo J.A."/>
            <person name="Lee K."/>
            <person name="Yoon S.-H."/>
            <person name="Perez-Pantoja D."/>
            <person name="Moore E.R.B."/>
        </authorList>
    </citation>
    <scope>NUCLEOTIDE SEQUENCE [LARGE SCALE GENOMIC DNA]</scope>
    <source>
        <strain evidence="3">CCUG 49340</strain>
    </source>
</reference>
<proteinExistence type="predicted"/>
<gene>
    <name evidence="2" type="ORF">F7R26_008495</name>
</gene>
<dbReference type="GeneID" id="98400942"/>
<dbReference type="RefSeq" id="WP_150985871.1">
    <property type="nucleotide sequence ID" value="NZ_CP062803.1"/>
</dbReference>
<sequence length="162" mass="17400">MTDQTDVPLACVTANCEAGLRALTLMQESRQRFLELQLDAVRMDIKTLHEAGAQLANAGDFATLATLPATFLRNQAEHYAQRMQAWMSLAIHNQTAMVEQLREAGETWQRCQAAALQQAGSTASLPTPVQAMFEKFSQAAATLDGTAASTGAATHKRAAHAG</sequence>
<evidence type="ECO:0000313" key="3">
    <source>
        <dbReference type="Proteomes" id="UP000397656"/>
    </source>
</evidence>